<protein>
    <submittedName>
        <fullName evidence="1 3">Uncharacterized protein</fullName>
    </submittedName>
</protein>
<organism evidence="3">
    <name type="scientific">Soboliphyme baturini</name>
    <dbReference type="NCBI Taxonomy" id="241478"/>
    <lineage>
        <taxon>Eukaryota</taxon>
        <taxon>Metazoa</taxon>
        <taxon>Ecdysozoa</taxon>
        <taxon>Nematoda</taxon>
        <taxon>Enoplea</taxon>
        <taxon>Dorylaimia</taxon>
        <taxon>Dioctophymatida</taxon>
        <taxon>Dioctophymatoidea</taxon>
        <taxon>Soboliphymatidae</taxon>
        <taxon>Soboliphyme</taxon>
    </lineage>
</organism>
<evidence type="ECO:0000313" key="2">
    <source>
        <dbReference type="Proteomes" id="UP000270296"/>
    </source>
</evidence>
<proteinExistence type="predicted"/>
<gene>
    <name evidence="1" type="ORF">SBAD_LOCUS3585</name>
</gene>
<dbReference type="AlphaFoldDB" id="A0A183IIY9"/>
<sequence>MFGSVSQKPESKYNLLAFRRSADELQRGFCCRGTVFQSWQERQWSSAQPEGEGDRHAHRLTQIDIRFEWPTVRKIRMTRERCVKSMNRRTQLSVNFLPPTGLLSAQPRLLSEMLL</sequence>
<dbReference type="Proteomes" id="UP000270296">
    <property type="component" value="Unassembled WGS sequence"/>
</dbReference>
<accession>A0A183IIY9</accession>
<keyword evidence="2" id="KW-1185">Reference proteome</keyword>
<dbReference type="EMBL" id="UZAM01007831">
    <property type="protein sequence ID" value="VDP01683.1"/>
    <property type="molecule type" value="Genomic_DNA"/>
</dbReference>
<reference evidence="3" key="1">
    <citation type="submission" date="2016-06" db="UniProtKB">
        <authorList>
            <consortium name="WormBaseParasite"/>
        </authorList>
    </citation>
    <scope>IDENTIFICATION</scope>
</reference>
<name>A0A183IIY9_9BILA</name>
<reference evidence="1 2" key="2">
    <citation type="submission" date="2018-11" db="EMBL/GenBank/DDBJ databases">
        <authorList>
            <consortium name="Pathogen Informatics"/>
        </authorList>
    </citation>
    <scope>NUCLEOTIDE SEQUENCE [LARGE SCALE GENOMIC DNA]</scope>
</reference>
<evidence type="ECO:0000313" key="1">
    <source>
        <dbReference type="EMBL" id="VDP01683.1"/>
    </source>
</evidence>
<dbReference type="WBParaSite" id="SBAD_0000374901-mRNA-1">
    <property type="protein sequence ID" value="SBAD_0000374901-mRNA-1"/>
    <property type="gene ID" value="SBAD_0000374901"/>
</dbReference>
<evidence type="ECO:0000313" key="3">
    <source>
        <dbReference type="WBParaSite" id="SBAD_0000374901-mRNA-1"/>
    </source>
</evidence>